<dbReference type="InterPro" id="IPR039498">
    <property type="entry name" value="NTP_transf_5"/>
</dbReference>
<dbReference type="EMBL" id="AP018449">
    <property type="protein sequence ID" value="BBB89579.1"/>
    <property type="molecule type" value="Genomic_DNA"/>
</dbReference>
<dbReference type="AlphaFoldDB" id="A0A348AET1"/>
<proteinExistence type="predicted"/>
<dbReference type="RefSeq" id="WP_126305708.1">
    <property type="nucleotide sequence ID" value="NZ_AP018449.1"/>
</dbReference>
<accession>A0A348AET1</accession>
<sequence length="376" mass="44515">MPFEPNKEAELVLYSSRLNITESDKSKITEIIINNEIDWGTFLYYCCHHRVTPLVLKTFWQLNLINSIEINVYNAMKSICDHVKRKNIIYYTEIDIINKQFYNHEIKAVMLKGGILAPFVYKDISLRQFGDIDFLVDMDDISIVTKILEESGFIQGTYDKVKRKIIPATKDEKLNRRLTSHEIFPHVKINDNSGIPVHVDINFSVFWNGSIKNKNKFFFDTKKIIKESRLIDLNHSKVYMLSAEYQIIHLCAHHYGEAVNFCWEGNWLRDKAEISLYKFCDLHELIISENISWIKLYDICIENKIEKPIYYSLKIVNILFGNIVPDDFLINLNINQMVINEFYDKDGVSKYWELDLFDRMFKIKEKFFEIKRKGIL</sequence>
<reference evidence="1 2" key="1">
    <citation type="journal article" date="2018" name="Int. J. Syst. Evol. Microbiol.">
        <title>Methylomusa anaerophila gen. nov., sp. nov., an anaerobic methanol-utilizing bacterium isolated from a microbial fuel cell.</title>
        <authorList>
            <person name="Amano N."/>
            <person name="Yamamuro A."/>
            <person name="Miyahara M."/>
            <person name="Kouzuma A."/>
            <person name="Abe T."/>
            <person name="Watanabe K."/>
        </authorList>
    </citation>
    <scope>NUCLEOTIDE SEQUENCE [LARGE SCALE GENOMIC DNA]</scope>
    <source>
        <strain evidence="1 2">MMFC1</strain>
    </source>
</reference>
<gene>
    <name evidence="1" type="ORF">MAMMFC1_00212</name>
</gene>
<organism evidence="1 2">
    <name type="scientific">Methylomusa anaerophila</name>
    <dbReference type="NCBI Taxonomy" id="1930071"/>
    <lineage>
        <taxon>Bacteria</taxon>
        <taxon>Bacillati</taxon>
        <taxon>Bacillota</taxon>
        <taxon>Negativicutes</taxon>
        <taxon>Selenomonadales</taxon>
        <taxon>Sporomusaceae</taxon>
        <taxon>Methylomusa</taxon>
    </lineage>
</organism>
<dbReference type="KEGG" id="mana:MAMMFC1_00212"/>
<evidence type="ECO:0000313" key="2">
    <source>
        <dbReference type="Proteomes" id="UP000276437"/>
    </source>
</evidence>
<dbReference type="Proteomes" id="UP000276437">
    <property type="component" value="Chromosome"/>
</dbReference>
<name>A0A348AET1_9FIRM</name>
<dbReference type="OrthoDB" id="1737003at2"/>
<keyword evidence="2" id="KW-1185">Reference proteome</keyword>
<evidence type="ECO:0008006" key="3">
    <source>
        <dbReference type="Google" id="ProtNLM"/>
    </source>
</evidence>
<evidence type="ECO:0000313" key="1">
    <source>
        <dbReference type="EMBL" id="BBB89579.1"/>
    </source>
</evidence>
<dbReference type="Pfam" id="PF14907">
    <property type="entry name" value="NTP_transf_5"/>
    <property type="match status" value="1"/>
</dbReference>
<protein>
    <recommendedName>
        <fullName evidence="3">Nucleotidyltransferase</fullName>
    </recommendedName>
</protein>